<comment type="subcellular location">
    <subcellularLocation>
        <location evidence="2">Cytoplasm</location>
    </subcellularLocation>
    <subcellularLocation>
        <location evidence="1">Nucleus</location>
    </subcellularLocation>
</comment>
<dbReference type="Gene3D" id="1.10.246.200">
    <property type="entry name" value="WPP domain"/>
    <property type="match status" value="1"/>
</dbReference>
<evidence type="ECO:0000256" key="4">
    <source>
        <dbReference type="ARBA" id="ARBA00023242"/>
    </source>
</evidence>
<feature type="region of interest" description="Disordered" evidence="5">
    <location>
        <begin position="118"/>
        <end position="145"/>
    </location>
</feature>
<organism evidence="7 8">
    <name type="scientific">Ambrosia artemisiifolia</name>
    <name type="common">Common ragweed</name>
    <dbReference type="NCBI Taxonomy" id="4212"/>
    <lineage>
        <taxon>Eukaryota</taxon>
        <taxon>Viridiplantae</taxon>
        <taxon>Streptophyta</taxon>
        <taxon>Embryophyta</taxon>
        <taxon>Tracheophyta</taxon>
        <taxon>Spermatophyta</taxon>
        <taxon>Magnoliopsida</taxon>
        <taxon>eudicotyledons</taxon>
        <taxon>Gunneridae</taxon>
        <taxon>Pentapetalae</taxon>
        <taxon>asterids</taxon>
        <taxon>campanulids</taxon>
        <taxon>Asterales</taxon>
        <taxon>Asteraceae</taxon>
        <taxon>Asteroideae</taxon>
        <taxon>Heliantheae alliance</taxon>
        <taxon>Heliantheae</taxon>
        <taxon>Ambrosia</taxon>
    </lineage>
</organism>
<dbReference type="GO" id="GO:0000278">
    <property type="term" value="P:mitotic cell cycle"/>
    <property type="evidence" value="ECO:0007669"/>
    <property type="project" value="InterPro"/>
</dbReference>
<name>A0AAD5D4Y9_AMBAR</name>
<proteinExistence type="predicted"/>
<reference evidence="7" key="1">
    <citation type="submission" date="2022-06" db="EMBL/GenBank/DDBJ databases">
        <title>Uncovering the hologenomic basis of an extraordinary plant invasion.</title>
        <authorList>
            <person name="Bieker V.C."/>
            <person name="Martin M.D."/>
            <person name="Gilbert T."/>
            <person name="Hodgins K."/>
            <person name="Battlay P."/>
            <person name="Petersen B."/>
            <person name="Wilson J."/>
        </authorList>
    </citation>
    <scope>NUCLEOTIDE SEQUENCE</scope>
    <source>
        <strain evidence="7">AA19_3_7</strain>
        <tissue evidence="7">Leaf</tissue>
    </source>
</reference>
<feature type="compositionally biased region" description="Basic and acidic residues" evidence="5">
    <location>
        <begin position="118"/>
        <end position="130"/>
    </location>
</feature>
<evidence type="ECO:0000313" key="7">
    <source>
        <dbReference type="EMBL" id="KAI7753225.1"/>
    </source>
</evidence>
<keyword evidence="8" id="KW-1185">Reference proteome</keyword>
<evidence type="ECO:0000256" key="3">
    <source>
        <dbReference type="ARBA" id="ARBA00022490"/>
    </source>
</evidence>
<dbReference type="InterPro" id="IPR044692">
    <property type="entry name" value="WPP1/2/3"/>
</dbReference>
<evidence type="ECO:0000259" key="6">
    <source>
        <dbReference type="Pfam" id="PF13943"/>
    </source>
</evidence>
<dbReference type="Proteomes" id="UP001206925">
    <property type="component" value="Unassembled WGS sequence"/>
</dbReference>
<accession>A0AAD5D4Y9</accession>
<dbReference type="GO" id="GO:0005737">
    <property type="term" value="C:cytoplasm"/>
    <property type="evidence" value="ECO:0007669"/>
    <property type="project" value="UniProtKB-SubCell"/>
</dbReference>
<evidence type="ECO:0000256" key="5">
    <source>
        <dbReference type="SAM" id="MobiDB-lite"/>
    </source>
</evidence>
<dbReference type="PANTHER" id="PTHR34362:SF1">
    <property type="entry name" value="WPP DOMAIN-CONTAINING PROTEIN 1-RELATED"/>
    <property type="match status" value="1"/>
</dbReference>
<dbReference type="GO" id="GO:0005634">
    <property type="term" value="C:nucleus"/>
    <property type="evidence" value="ECO:0007669"/>
    <property type="project" value="UniProtKB-SubCell"/>
</dbReference>
<dbReference type="AlphaFoldDB" id="A0AAD5D4Y9"/>
<dbReference type="GO" id="GO:0048527">
    <property type="term" value="P:lateral root development"/>
    <property type="evidence" value="ECO:0007669"/>
    <property type="project" value="InterPro"/>
</dbReference>
<feature type="compositionally biased region" description="Acidic residues" evidence="5">
    <location>
        <begin position="131"/>
        <end position="145"/>
    </location>
</feature>
<evidence type="ECO:0000313" key="8">
    <source>
        <dbReference type="Proteomes" id="UP001206925"/>
    </source>
</evidence>
<evidence type="ECO:0000256" key="2">
    <source>
        <dbReference type="ARBA" id="ARBA00004496"/>
    </source>
</evidence>
<keyword evidence="4" id="KW-0539">Nucleus</keyword>
<sequence length="145" mass="16062">MTDQTEQQPATITNPTIDDTTTKLENLTTYSFSIWPPTQRTRDAVITRLIQTLTSKSILSDRYGTIPTDQADVIARCIEQEAFNAATASSPAHHGHDDDGIDTLQLYSKEISKRMLDSVKSRSVETKTVEDDKDGDDAVAVENET</sequence>
<protein>
    <recommendedName>
        <fullName evidence="6">WPP domain-containing protein</fullName>
    </recommendedName>
</protein>
<evidence type="ECO:0000256" key="1">
    <source>
        <dbReference type="ARBA" id="ARBA00004123"/>
    </source>
</evidence>
<dbReference type="InterPro" id="IPR025265">
    <property type="entry name" value="WPP_dom"/>
</dbReference>
<dbReference type="PANTHER" id="PTHR34362">
    <property type="entry name" value="WPP DOMAIN-CONTAINING PROTEIN 1-RELATED"/>
    <property type="match status" value="1"/>
</dbReference>
<dbReference type="InterPro" id="IPR038214">
    <property type="entry name" value="WPP_sf"/>
</dbReference>
<gene>
    <name evidence="7" type="ORF">M8C21_002406</name>
</gene>
<keyword evidence="3" id="KW-0963">Cytoplasm</keyword>
<dbReference type="EMBL" id="JAMZMK010005502">
    <property type="protein sequence ID" value="KAI7753225.1"/>
    <property type="molecule type" value="Genomic_DNA"/>
</dbReference>
<dbReference type="Pfam" id="PF13943">
    <property type="entry name" value="WPP"/>
    <property type="match status" value="1"/>
</dbReference>
<comment type="caution">
    <text evidence="7">The sequence shown here is derived from an EMBL/GenBank/DDBJ whole genome shotgun (WGS) entry which is preliminary data.</text>
</comment>
<feature type="domain" description="WPP" evidence="6">
    <location>
        <begin position="31"/>
        <end position="126"/>
    </location>
</feature>